<dbReference type="InterPro" id="IPR004193">
    <property type="entry name" value="Glyco_hydro_13_N"/>
</dbReference>
<dbReference type="InterPro" id="IPR013780">
    <property type="entry name" value="Glyco_hydro_b"/>
</dbReference>
<comment type="caution">
    <text evidence="7">The sequence shown here is derived from an EMBL/GenBank/DDBJ whole genome shotgun (WGS) entry which is preliminary data.</text>
</comment>
<evidence type="ECO:0000256" key="4">
    <source>
        <dbReference type="ARBA" id="ARBA00022640"/>
    </source>
</evidence>
<comment type="subcellular location">
    <subcellularLocation>
        <location evidence="1">Plastid</location>
        <location evidence="1">Chloroplast</location>
    </subcellularLocation>
</comment>
<dbReference type="PANTHER" id="PTHR43002">
    <property type="entry name" value="GLYCOGEN DEBRANCHING ENZYME"/>
    <property type="match status" value="1"/>
</dbReference>
<dbReference type="GO" id="GO:0009507">
    <property type="term" value="C:chloroplast"/>
    <property type="evidence" value="ECO:0007669"/>
    <property type="project" value="UniProtKB-SubCell"/>
</dbReference>
<dbReference type="GO" id="GO:0019252">
    <property type="term" value="P:starch biosynthetic process"/>
    <property type="evidence" value="ECO:0007669"/>
    <property type="project" value="InterPro"/>
</dbReference>
<dbReference type="InterPro" id="IPR017853">
    <property type="entry name" value="GH"/>
</dbReference>
<dbReference type="InterPro" id="IPR044096">
    <property type="entry name" value="AmyAc_plant_ISA2"/>
</dbReference>
<dbReference type="SMART" id="SM00642">
    <property type="entry name" value="Aamy"/>
    <property type="match status" value="1"/>
</dbReference>
<dbReference type="CDD" id="cd11346">
    <property type="entry name" value="AmyAc_plant_IsoA"/>
    <property type="match status" value="1"/>
</dbReference>
<keyword evidence="8" id="KW-1185">Reference proteome</keyword>
<proteinExistence type="inferred from homology"/>
<keyword evidence="4" id="KW-0934">Plastid</keyword>
<dbReference type="InterPro" id="IPR013783">
    <property type="entry name" value="Ig-like_fold"/>
</dbReference>
<keyword evidence="5" id="KW-0809">Transit peptide</keyword>
<evidence type="ECO:0000256" key="5">
    <source>
        <dbReference type="ARBA" id="ARBA00022946"/>
    </source>
</evidence>
<dbReference type="Gene3D" id="2.60.40.1180">
    <property type="entry name" value="Golgi alpha-mannosidase II"/>
    <property type="match status" value="1"/>
</dbReference>
<dbReference type="SUPFAM" id="SSF81296">
    <property type="entry name" value="E set domains"/>
    <property type="match status" value="1"/>
</dbReference>
<reference evidence="7" key="1">
    <citation type="submission" date="2020-03" db="EMBL/GenBank/DDBJ databases">
        <title>Castanea mollissima Vanexum genome sequencing.</title>
        <authorList>
            <person name="Staton M."/>
        </authorList>
    </citation>
    <scope>NUCLEOTIDE SEQUENCE</scope>
    <source>
        <tissue evidence="7">Leaf</tissue>
    </source>
</reference>
<dbReference type="InterPro" id="IPR048650">
    <property type="entry name" value="ISOA1-3-like_C"/>
</dbReference>
<dbReference type="Pfam" id="PF00128">
    <property type="entry name" value="Alpha-amylase"/>
    <property type="match status" value="1"/>
</dbReference>
<dbReference type="CDD" id="cd02856">
    <property type="entry name" value="E_set_GDE_Isoamylase_N"/>
    <property type="match status" value="1"/>
</dbReference>
<dbReference type="AlphaFoldDB" id="A0A8J4Q713"/>
<sequence length="898" mass="100510">MATLPPSLAIQSCYLKCGISDVSKSSPACHYMYRNCMRYGFEKMDLERRLICDEVSQNVVKSSCRHLNSRVFATSRALVEEIEQKVSTITEADNREKALTYLFWTEVGGQVKVFVRKTSVKYAVNIEVSSLQLQSSNDRLTSSWGRYRADSSSFIPLDVQSSVPDSRTSTSETPFIQTSAGRFALELEFEAKQIPFYLSFILKLPSDSGSGGSEIRSHRMTKFCVPVGFRKGNPAPLGLSFSPDGSMNFAIFSRNVEGVILCFYDDAKANEPALELDLDPYINRSGDIWHASLESAWTFVSYGYRCKGSLLQRNNNKFDAGKIILDPYAKIIVNSIPSSDGSQKYLGRPCKEPGFDWGDDTHPYLPMEKLVVYRLNVRHFTEHKSSQLATDVAGTFIGLTEKLQHFKDLGMNAVLLEPIFSFDEKNGPYFPCHFFSPMNLYGPSGGYVSAINSMKEMVKKLHANGIEVLLEVVFTHTAVAGSLQGIDDLSYYHVNEGEDLEATNDLNCNYPIVSQLILDSLQHWVTEFHIDGFCFINASSLLRGFHGEYLSRPPLVEAIAFDPLLSKTKIIADCWDPHDMLPKETRFPHWKRWAEIDTKFCNDVRNFWRGEGLLSDLATRLCGSGDIFSDGRGPAFSFNFIARNFGLTLVDLVSFSNDALASQLSWNCGEEGPTDSTTVLERRLKQIRNFLFVLYMSLGVPILNMGDECGQSCGGSPAYSDRKPLDWNTLKTGFSIQTSQFISFLSSLRMRRSDLLQKRNFLKEENIEWHGSDQSPPKWEDPSCRFLAMTLRADEVESPLNSESSSHVRRGDLFIAFNAADHSESVILPQPPEGMSWCCLVDTALPFPGFFSTSGEPLPEQMAESVAYEMKSHSCALFEASSSLKTLSSSSSSWIGTA</sequence>
<evidence type="ECO:0000256" key="3">
    <source>
        <dbReference type="ARBA" id="ARBA00022528"/>
    </source>
</evidence>
<dbReference type="OrthoDB" id="204980at2759"/>
<dbReference type="InterPro" id="IPR014756">
    <property type="entry name" value="Ig_E-set"/>
</dbReference>
<dbReference type="InterPro" id="IPR044505">
    <property type="entry name" value="GlgX_Isoamylase_N_E_set"/>
</dbReference>
<dbReference type="Pfam" id="PF02922">
    <property type="entry name" value="CBM_48"/>
    <property type="match status" value="1"/>
</dbReference>
<dbReference type="EMBL" id="JRKL02012698">
    <property type="protein sequence ID" value="KAF3944077.1"/>
    <property type="molecule type" value="Genomic_DNA"/>
</dbReference>
<dbReference type="Proteomes" id="UP000737018">
    <property type="component" value="Unassembled WGS sequence"/>
</dbReference>
<feature type="domain" description="Glycosyl hydrolase family 13 catalytic" evidence="6">
    <location>
        <begin position="370"/>
        <end position="749"/>
    </location>
</feature>
<protein>
    <recommendedName>
        <fullName evidence="6">Glycosyl hydrolase family 13 catalytic domain-containing protein</fullName>
    </recommendedName>
</protein>
<keyword evidence="3" id="KW-0150">Chloroplast</keyword>
<gene>
    <name evidence="7" type="ORF">CMV_029424</name>
</gene>
<evidence type="ECO:0000256" key="2">
    <source>
        <dbReference type="ARBA" id="ARBA00008061"/>
    </source>
</evidence>
<accession>A0A8J4Q713</accession>
<dbReference type="Gene3D" id="2.60.40.10">
    <property type="entry name" value="Immunoglobulins"/>
    <property type="match status" value="1"/>
</dbReference>
<organism evidence="7 8">
    <name type="scientific">Castanea mollissima</name>
    <name type="common">Chinese chestnut</name>
    <dbReference type="NCBI Taxonomy" id="60419"/>
    <lineage>
        <taxon>Eukaryota</taxon>
        <taxon>Viridiplantae</taxon>
        <taxon>Streptophyta</taxon>
        <taxon>Embryophyta</taxon>
        <taxon>Tracheophyta</taxon>
        <taxon>Spermatophyta</taxon>
        <taxon>Magnoliopsida</taxon>
        <taxon>eudicotyledons</taxon>
        <taxon>Gunneridae</taxon>
        <taxon>Pentapetalae</taxon>
        <taxon>rosids</taxon>
        <taxon>fabids</taxon>
        <taxon>Fagales</taxon>
        <taxon>Fagaceae</taxon>
        <taxon>Castanea</taxon>
    </lineage>
</organism>
<dbReference type="SUPFAM" id="SSF51011">
    <property type="entry name" value="Glycosyl hydrolase domain"/>
    <property type="match status" value="1"/>
</dbReference>
<comment type="similarity">
    <text evidence="2">Belongs to the glycosyl hydrolase 13 family.</text>
</comment>
<name>A0A8J4Q713_9ROSI</name>
<evidence type="ECO:0000259" key="6">
    <source>
        <dbReference type="SMART" id="SM00642"/>
    </source>
</evidence>
<evidence type="ECO:0000256" key="1">
    <source>
        <dbReference type="ARBA" id="ARBA00004229"/>
    </source>
</evidence>
<dbReference type="Pfam" id="PF21156">
    <property type="entry name" value="ISOA1-3_C"/>
    <property type="match status" value="1"/>
</dbReference>
<evidence type="ECO:0000313" key="7">
    <source>
        <dbReference type="EMBL" id="KAF3944077.1"/>
    </source>
</evidence>
<evidence type="ECO:0000313" key="8">
    <source>
        <dbReference type="Proteomes" id="UP000737018"/>
    </source>
</evidence>
<dbReference type="InterPro" id="IPR006047">
    <property type="entry name" value="GH13_cat_dom"/>
</dbReference>
<dbReference type="SUPFAM" id="SSF51445">
    <property type="entry name" value="(Trans)glycosidases"/>
    <property type="match status" value="1"/>
</dbReference>
<dbReference type="GO" id="GO:0019156">
    <property type="term" value="F:isoamylase activity"/>
    <property type="evidence" value="ECO:0007669"/>
    <property type="project" value="InterPro"/>
</dbReference>
<dbReference type="Gene3D" id="3.20.20.80">
    <property type="entry name" value="Glycosidases"/>
    <property type="match status" value="1"/>
</dbReference>